<dbReference type="Proteomes" id="UP000694941">
    <property type="component" value="Unplaced"/>
</dbReference>
<sequence>MDDLDTAAQSYTMAVQLDPGIGHAHLNLGVIHHLKGRFLQALKHYRTAQNLDPQNPVVLENLDKLKKKLWEKSERECAEESEFCRTW</sequence>
<dbReference type="Pfam" id="PF00515">
    <property type="entry name" value="TPR_1"/>
    <property type="match status" value="1"/>
</dbReference>
<dbReference type="GeneID" id="106475733"/>
<dbReference type="InterPro" id="IPR011990">
    <property type="entry name" value="TPR-like_helical_dom_sf"/>
</dbReference>
<dbReference type="SMART" id="SM00028">
    <property type="entry name" value="TPR"/>
    <property type="match status" value="1"/>
</dbReference>
<name>A0ABM1C015_LIMPO</name>
<evidence type="ECO:0000256" key="1">
    <source>
        <dbReference type="PROSITE-ProRule" id="PRU00339"/>
    </source>
</evidence>
<dbReference type="InterPro" id="IPR019734">
    <property type="entry name" value="TPR_rpt"/>
</dbReference>
<dbReference type="RefSeq" id="XP_013791860.1">
    <property type="nucleotide sequence ID" value="XM_013936406.2"/>
</dbReference>
<accession>A0ABM1C015</accession>
<evidence type="ECO:0000313" key="3">
    <source>
        <dbReference type="RefSeq" id="XP_013791860.1"/>
    </source>
</evidence>
<feature type="repeat" description="TPR" evidence="1">
    <location>
        <begin position="22"/>
        <end position="55"/>
    </location>
</feature>
<keyword evidence="1" id="KW-0802">TPR repeat</keyword>
<proteinExistence type="predicted"/>
<dbReference type="Gene3D" id="1.25.40.10">
    <property type="entry name" value="Tetratricopeptide repeat domain"/>
    <property type="match status" value="1"/>
</dbReference>
<organism evidence="2 3">
    <name type="scientific">Limulus polyphemus</name>
    <name type="common">Atlantic horseshoe crab</name>
    <dbReference type="NCBI Taxonomy" id="6850"/>
    <lineage>
        <taxon>Eukaryota</taxon>
        <taxon>Metazoa</taxon>
        <taxon>Ecdysozoa</taxon>
        <taxon>Arthropoda</taxon>
        <taxon>Chelicerata</taxon>
        <taxon>Merostomata</taxon>
        <taxon>Xiphosura</taxon>
        <taxon>Limulidae</taxon>
        <taxon>Limulus</taxon>
    </lineage>
</organism>
<protein>
    <submittedName>
        <fullName evidence="3">Transmembrane and TPR repeat-containing protein 1-like</fullName>
    </submittedName>
</protein>
<reference evidence="3" key="1">
    <citation type="submission" date="2025-08" db="UniProtKB">
        <authorList>
            <consortium name="RefSeq"/>
        </authorList>
    </citation>
    <scope>IDENTIFICATION</scope>
    <source>
        <tissue evidence="3">Muscle</tissue>
    </source>
</reference>
<keyword evidence="2" id="KW-1185">Reference proteome</keyword>
<dbReference type="PROSITE" id="PS50005">
    <property type="entry name" value="TPR"/>
    <property type="match status" value="1"/>
</dbReference>
<dbReference type="SUPFAM" id="SSF48452">
    <property type="entry name" value="TPR-like"/>
    <property type="match status" value="1"/>
</dbReference>
<evidence type="ECO:0000313" key="2">
    <source>
        <dbReference type="Proteomes" id="UP000694941"/>
    </source>
</evidence>
<gene>
    <name evidence="3" type="primary">LOC106475733</name>
</gene>